<gene>
    <name evidence="1" type="ORF">NCTC11179_02002</name>
</gene>
<reference evidence="1 2" key="1">
    <citation type="submission" date="2018-06" db="EMBL/GenBank/DDBJ databases">
        <authorList>
            <consortium name="Pathogen Informatics"/>
            <person name="Doyle S."/>
        </authorList>
    </citation>
    <scope>NUCLEOTIDE SEQUENCE [LARGE SCALE GENOMIC DNA]</scope>
    <source>
        <strain evidence="1 2">NCTC11179</strain>
    </source>
</reference>
<keyword evidence="2" id="KW-1185">Reference proteome</keyword>
<proteinExistence type="predicted"/>
<dbReference type="Gene3D" id="3.40.1000.10">
    <property type="entry name" value="Mog1/PsbP, alpha/beta/alpha sandwich"/>
    <property type="match status" value="1"/>
</dbReference>
<dbReference type="AlphaFoldDB" id="A0A378RN60"/>
<protein>
    <recommendedName>
        <fullName evidence="3">Lipoprotein</fullName>
    </recommendedName>
</protein>
<dbReference type="Proteomes" id="UP000255024">
    <property type="component" value="Unassembled WGS sequence"/>
</dbReference>
<organism evidence="1 2">
    <name type="scientific">Myroides odoratus</name>
    <name type="common">Flavobacterium odoratum</name>
    <dbReference type="NCBI Taxonomy" id="256"/>
    <lineage>
        <taxon>Bacteria</taxon>
        <taxon>Pseudomonadati</taxon>
        <taxon>Bacteroidota</taxon>
        <taxon>Flavobacteriia</taxon>
        <taxon>Flavobacteriales</taxon>
        <taxon>Flavobacteriaceae</taxon>
        <taxon>Myroides</taxon>
    </lineage>
</organism>
<accession>A0A378RN60</accession>
<name>A0A378RN60_MYROD</name>
<dbReference type="RefSeq" id="WP_115091394.1">
    <property type="nucleotide sequence ID" value="NZ_CP068107.1"/>
</dbReference>
<dbReference type="EMBL" id="UGQL01000001">
    <property type="protein sequence ID" value="STZ28456.1"/>
    <property type="molecule type" value="Genomic_DNA"/>
</dbReference>
<sequence>MKKLLFILCVTVGLVSCNQKVAPPQTVNVKDQFTMDMPATLAVMTDLYPDADIQYGNTYKQVYIIAKESPKTAEEDFKTFTQKALAAYSNRSDYEIVKEDEVRINGLPGKIYHLSMSQEGNFMYMIQAMVEGKKGNYEIIGWTIGQNKDYQGEELMNIISTFKEL</sequence>
<dbReference type="PROSITE" id="PS51257">
    <property type="entry name" value="PROKAR_LIPOPROTEIN"/>
    <property type="match status" value="1"/>
</dbReference>
<evidence type="ECO:0000313" key="1">
    <source>
        <dbReference type="EMBL" id="STZ28456.1"/>
    </source>
</evidence>
<evidence type="ECO:0008006" key="3">
    <source>
        <dbReference type="Google" id="ProtNLM"/>
    </source>
</evidence>
<evidence type="ECO:0000313" key="2">
    <source>
        <dbReference type="Proteomes" id="UP000255024"/>
    </source>
</evidence>